<evidence type="ECO:0000256" key="2">
    <source>
        <dbReference type="ARBA" id="ARBA00022692"/>
    </source>
</evidence>
<organism evidence="10 11">
    <name type="scientific">Porites lobata</name>
    <dbReference type="NCBI Taxonomy" id="104759"/>
    <lineage>
        <taxon>Eukaryota</taxon>
        <taxon>Metazoa</taxon>
        <taxon>Cnidaria</taxon>
        <taxon>Anthozoa</taxon>
        <taxon>Hexacorallia</taxon>
        <taxon>Scleractinia</taxon>
        <taxon>Fungiina</taxon>
        <taxon>Poritidae</taxon>
        <taxon>Porites</taxon>
    </lineage>
</organism>
<accession>A0ABN8RV90</accession>
<dbReference type="PANTHER" id="PTHR12011">
    <property type="entry name" value="ADHESION G-PROTEIN COUPLED RECEPTOR"/>
    <property type="match status" value="1"/>
</dbReference>
<feature type="transmembrane region" description="Helical" evidence="7">
    <location>
        <begin position="291"/>
        <end position="314"/>
    </location>
</feature>
<feature type="transmembrane region" description="Helical" evidence="7">
    <location>
        <begin position="414"/>
        <end position="435"/>
    </location>
</feature>
<comment type="subcellular location">
    <subcellularLocation>
        <location evidence="1">Membrane</location>
        <topology evidence="1">Multi-pass membrane protein</topology>
    </subcellularLocation>
</comment>
<evidence type="ECO:0000256" key="5">
    <source>
        <dbReference type="ARBA" id="ARBA00023157"/>
    </source>
</evidence>
<gene>
    <name evidence="10" type="ORF">PLOB_00024698</name>
</gene>
<evidence type="ECO:0000256" key="1">
    <source>
        <dbReference type="ARBA" id="ARBA00004141"/>
    </source>
</evidence>
<feature type="transmembrane region" description="Helical" evidence="7">
    <location>
        <begin position="369"/>
        <end position="393"/>
    </location>
</feature>
<proteinExistence type="predicted"/>
<feature type="transmembrane region" description="Helical" evidence="7">
    <location>
        <begin position="326"/>
        <end position="349"/>
    </location>
</feature>
<evidence type="ECO:0000256" key="3">
    <source>
        <dbReference type="ARBA" id="ARBA00022989"/>
    </source>
</evidence>
<evidence type="ECO:0000313" key="10">
    <source>
        <dbReference type="EMBL" id="CAH3181487.1"/>
    </source>
</evidence>
<dbReference type="InterPro" id="IPR000203">
    <property type="entry name" value="GPS"/>
</dbReference>
<dbReference type="Gene3D" id="2.60.220.50">
    <property type="match status" value="1"/>
</dbReference>
<dbReference type="InterPro" id="IPR046338">
    <property type="entry name" value="GAIN_dom_sf"/>
</dbReference>
<dbReference type="SUPFAM" id="SSF81321">
    <property type="entry name" value="Family A G protein-coupled receptor-like"/>
    <property type="match status" value="1"/>
</dbReference>
<reference evidence="10 11" key="1">
    <citation type="submission" date="2022-05" db="EMBL/GenBank/DDBJ databases">
        <authorList>
            <consortium name="Genoscope - CEA"/>
            <person name="William W."/>
        </authorList>
    </citation>
    <scope>NUCLEOTIDE SEQUENCE [LARGE SCALE GENOMIC DNA]</scope>
</reference>
<dbReference type="Gene3D" id="1.20.1070.10">
    <property type="entry name" value="Rhodopsin 7-helix transmembrane proteins"/>
    <property type="match status" value="1"/>
</dbReference>
<evidence type="ECO:0000259" key="8">
    <source>
        <dbReference type="PROSITE" id="PS50221"/>
    </source>
</evidence>
<keyword evidence="2 7" id="KW-0812">Transmembrane</keyword>
<dbReference type="PROSITE" id="PS50221">
    <property type="entry name" value="GAIN_B"/>
    <property type="match status" value="1"/>
</dbReference>
<feature type="transmembrane region" description="Helical" evidence="7">
    <location>
        <begin position="259"/>
        <end position="279"/>
    </location>
</feature>
<comment type="caution">
    <text evidence="10">The sequence shown here is derived from an EMBL/GenBank/DDBJ whole genome shotgun (WGS) entry which is preliminary data.</text>
</comment>
<feature type="domain" description="GAIN-B" evidence="8">
    <location>
        <begin position="48"/>
        <end position="212"/>
    </location>
</feature>
<dbReference type="SMART" id="SM00303">
    <property type="entry name" value="GPS"/>
    <property type="match status" value="1"/>
</dbReference>
<feature type="compositionally biased region" description="Polar residues" evidence="6">
    <location>
        <begin position="500"/>
        <end position="519"/>
    </location>
</feature>
<feature type="region of interest" description="Disordered" evidence="6">
    <location>
        <begin position="500"/>
        <end position="521"/>
    </location>
</feature>
<sequence length="542" mass="60589">EGINATRIFLEDAKKLPPGGNDRNILVATHELESFAIKYGKIHLTAKESAFIVQELFVMKIQRVLENNTKPITCSKRNGTESIVIPSENFKVQDTVTVCMLYHGEVRKWIPGGERVGLNGKTIMNFTLSNIIGSTLDPRPQVILQKNVSVILRYDEGLEAHCVFWDFAAKSRFNGSWSSKGCSMVNRTKTKITCTCNHLTNFAVLMHVGADNEVPADHNVALKVITYVGCALSLIGEALTAVAYCVLMDLKEDQTQIHFNLVVAIAIAQITFLAGIDATEVKELCVFVAAMIHYFYLVGFAWMLFEGVYLYLMVVKVFNTVIRWRLFYGVAWGVSLLIVVLSIVIASIQDGGIESYVHDHFCWVSFKNNLIWTFVAPVLLVCTINSVLLARVVHEILRMQADKTPHLERVRQGVKACVVLFPLLGLTWVFGVLSVTDAGLVFQYIFTIFNSLQGLFIFILHVLRNSDVRAAYSRKMQKRNAAKSVKNSQENRNTIGLWSNKVTNEPSCTKEPSSASLRSTVGVKSKIDNALHEERTMTPVDT</sequence>
<dbReference type="PANTHER" id="PTHR12011:SF347">
    <property type="entry name" value="FI21270P1-RELATED"/>
    <property type="match status" value="1"/>
</dbReference>
<dbReference type="InterPro" id="IPR000832">
    <property type="entry name" value="GPCR_2_secretin-like"/>
</dbReference>
<dbReference type="Pfam" id="PF01825">
    <property type="entry name" value="GPS"/>
    <property type="match status" value="1"/>
</dbReference>
<keyword evidence="5" id="KW-1015">Disulfide bond</keyword>
<feature type="non-terminal residue" evidence="10">
    <location>
        <position position="1"/>
    </location>
</feature>
<evidence type="ECO:0000256" key="4">
    <source>
        <dbReference type="ARBA" id="ARBA00023136"/>
    </source>
</evidence>
<name>A0ABN8RV90_9CNID</name>
<evidence type="ECO:0000256" key="6">
    <source>
        <dbReference type="SAM" id="MobiDB-lite"/>
    </source>
</evidence>
<evidence type="ECO:0000259" key="9">
    <source>
        <dbReference type="PROSITE" id="PS50261"/>
    </source>
</evidence>
<feature type="transmembrane region" description="Helical" evidence="7">
    <location>
        <begin position="224"/>
        <end position="247"/>
    </location>
</feature>
<feature type="domain" description="G-protein coupled receptors family 2 profile 2" evidence="9">
    <location>
        <begin position="222"/>
        <end position="465"/>
    </location>
</feature>
<dbReference type="PRINTS" id="PR00249">
    <property type="entry name" value="GPCRSECRETIN"/>
</dbReference>
<dbReference type="EMBL" id="CALNXK010000298">
    <property type="protein sequence ID" value="CAH3181487.1"/>
    <property type="molecule type" value="Genomic_DNA"/>
</dbReference>
<dbReference type="InterPro" id="IPR017981">
    <property type="entry name" value="GPCR_2-like_7TM"/>
</dbReference>
<protein>
    <submittedName>
        <fullName evidence="10">Uncharacterized protein</fullName>
    </submittedName>
</protein>
<evidence type="ECO:0000256" key="7">
    <source>
        <dbReference type="SAM" id="Phobius"/>
    </source>
</evidence>
<evidence type="ECO:0000313" key="11">
    <source>
        <dbReference type="Proteomes" id="UP001159405"/>
    </source>
</evidence>
<feature type="transmembrane region" description="Helical" evidence="7">
    <location>
        <begin position="441"/>
        <end position="463"/>
    </location>
</feature>
<dbReference type="PROSITE" id="PS50261">
    <property type="entry name" value="G_PROTEIN_RECEP_F2_4"/>
    <property type="match status" value="1"/>
</dbReference>
<dbReference type="InterPro" id="IPR057244">
    <property type="entry name" value="GAIN_B"/>
</dbReference>
<dbReference type="Proteomes" id="UP001159405">
    <property type="component" value="Unassembled WGS sequence"/>
</dbReference>
<keyword evidence="3 7" id="KW-1133">Transmembrane helix</keyword>
<keyword evidence="11" id="KW-1185">Reference proteome</keyword>
<dbReference type="Pfam" id="PF00002">
    <property type="entry name" value="7tm_2"/>
    <property type="match status" value="1"/>
</dbReference>
<keyword evidence="4 7" id="KW-0472">Membrane</keyword>